<protein>
    <submittedName>
        <fullName evidence="1">Uncharacterized protein</fullName>
    </submittedName>
</protein>
<gene>
    <name evidence="1" type="ORF">L2E82_46522</name>
</gene>
<dbReference type="EMBL" id="CM042017">
    <property type="protein sequence ID" value="KAI3688732.1"/>
    <property type="molecule type" value="Genomic_DNA"/>
</dbReference>
<keyword evidence="2" id="KW-1185">Reference proteome</keyword>
<accession>A0ACB8YSM5</accession>
<sequence length="384" mass="43008">MLSTGSSILSGNLTTFIMIYASVLVNGDYEASASSKPINLKLVFQNSVVASPVFTKQSISRNESIKVILVDANTGRKVTTEPMASAKVKMVLVHGNYDGTTKEEGEFERNIVVTWGKKKKLLQGHVEVYLKNGSATVGEIRIQHDKHPIRNVEFRLGAMVVDCPFEVKQAITQPFIVKDRRNAPKTFRSLSLTDKVWQLTNISKYGKIHRRLESSNVCTVMDFLTMYNSNRRALQEIYGVKGRKWETTVRHAKTCNAGNAPVRLGSTSEGSNTMSAFDDDASNEFDMDCYFPQPCGNNPYCNEMIMDKNFSIQDVDQECYMDVWFQESLPHQASGDDGISGASSMAGHDRVGKGVKAKKRWMKMRTLWFSIVSFNFLNVGVRST</sequence>
<proteinExistence type="predicted"/>
<organism evidence="1 2">
    <name type="scientific">Cichorium intybus</name>
    <name type="common">Chicory</name>
    <dbReference type="NCBI Taxonomy" id="13427"/>
    <lineage>
        <taxon>Eukaryota</taxon>
        <taxon>Viridiplantae</taxon>
        <taxon>Streptophyta</taxon>
        <taxon>Embryophyta</taxon>
        <taxon>Tracheophyta</taxon>
        <taxon>Spermatophyta</taxon>
        <taxon>Magnoliopsida</taxon>
        <taxon>eudicotyledons</taxon>
        <taxon>Gunneridae</taxon>
        <taxon>Pentapetalae</taxon>
        <taxon>asterids</taxon>
        <taxon>campanulids</taxon>
        <taxon>Asterales</taxon>
        <taxon>Asteraceae</taxon>
        <taxon>Cichorioideae</taxon>
        <taxon>Cichorieae</taxon>
        <taxon>Cichoriinae</taxon>
        <taxon>Cichorium</taxon>
    </lineage>
</organism>
<evidence type="ECO:0000313" key="1">
    <source>
        <dbReference type="EMBL" id="KAI3688732.1"/>
    </source>
</evidence>
<evidence type="ECO:0000313" key="2">
    <source>
        <dbReference type="Proteomes" id="UP001055811"/>
    </source>
</evidence>
<name>A0ACB8YSM5_CICIN</name>
<reference evidence="1 2" key="2">
    <citation type="journal article" date="2022" name="Mol. Ecol. Resour.">
        <title>The genomes of chicory, endive, great burdock and yacon provide insights into Asteraceae paleo-polyploidization history and plant inulin production.</title>
        <authorList>
            <person name="Fan W."/>
            <person name="Wang S."/>
            <person name="Wang H."/>
            <person name="Wang A."/>
            <person name="Jiang F."/>
            <person name="Liu H."/>
            <person name="Zhao H."/>
            <person name="Xu D."/>
            <person name="Zhang Y."/>
        </authorList>
    </citation>
    <scope>NUCLEOTIDE SEQUENCE [LARGE SCALE GENOMIC DNA]</scope>
    <source>
        <strain evidence="2">cv. Punajuju</strain>
        <tissue evidence="1">Leaves</tissue>
    </source>
</reference>
<reference evidence="2" key="1">
    <citation type="journal article" date="2022" name="Mol. Ecol. Resour.">
        <title>The genomes of chicory, endive, great burdock and yacon provide insights into Asteraceae palaeo-polyploidization history and plant inulin production.</title>
        <authorList>
            <person name="Fan W."/>
            <person name="Wang S."/>
            <person name="Wang H."/>
            <person name="Wang A."/>
            <person name="Jiang F."/>
            <person name="Liu H."/>
            <person name="Zhao H."/>
            <person name="Xu D."/>
            <person name="Zhang Y."/>
        </authorList>
    </citation>
    <scope>NUCLEOTIDE SEQUENCE [LARGE SCALE GENOMIC DNA]</scope>
    <source>
        <strain evidence="2">cv. Punajuju</strain>
    </source>
</reference>
<comment type="caution">
    <text evidence="1">The sequence shown here is derived from an EMBL/GenBank/DDBJ whole genome shotgun (WGS) entry which is preliminary data.</text>
</comment>
<dbReference type="Proteomes" id="UP001055811">
    <property type="component" value="Linkage Group LG09"/>
</dbReference>